<dbReference type="OrthoDB" id="148398at2157"/>
<dbReference type="EMBL" id="FMID01000065">
    <property type="protein sequence ID" value="SCL76712.1"/>
    <property type="molecule type" value="Genomic_DNA"/>
</dbReference>
<name>A0A1M4MPE0_9EURY</name>
<feature type="coiled-coil region" evidence="3">
    <location>
        <begin position="376"/>
        <end position="410"/>
    </location>
</feature>
<evidence type="ECO:0000256" key="1">
    <source>
        <dbReference type="ARBA" id="ARBA00023054"/>
    </source>
</evidence>
<feature type="coiled-coil region" evidence="3">
    <location>
        <begin position="202"/>
        <end position="243"/>
    </location>
</feature>
<dbReference type="InterPro" id="IPR027417">
    <property type="entry name" value="P-loop_NTPase"/>
</dbReference>
<evidence type="ECO:0000256" key="3">
    <source>
        <dbReference type="SAM" id="Coils"/>
    </source>
</evidence>
<dbReference type="AlphaFoldDB" id="A0A1M4MPE0"/>
<evidence type="ECO:0000313" key="4">
    <source>
        <dbReference type="EMBL" id="SCL76712.1"/>
    </source>
</evidence>
<dbReference type="PANTHER" id="PTHR32114:SF2">
    <property type="entry name" value="ABC TRANSPORTER ABCH.3"/>
    <property type="match status" value="1"/>
</dbReference>
<dbReference type="RefSeq" id="WP_083609060.1">
    <property type="nucleotide sequence ID" value="NZ_FMID01000065.1"/>
</dbReference>
<dbReference type="Pfam" id="PF12532">
    <property type="entry name" value="DUF3732"/>
    <property type="match status" value="1"/>
</dbReference>
<accession>A0A1M4MPE0</accession>
<dbReference type="Gene3D" id="3.40.50.300">
    <property type="entry name" value="P-loop containing nucleotide triphosphate hydrolases"/>
    <property type="match status" value="1"/>
</dbReference>
<gene>
    <name evidence="4" type="ORF">L21_2651</name>
</gene>
<proteinExistence type="inferred from homology"/>
<keyword evidence="1 3" id="KW-0175">Coiled coil</keyword>
<dbReference type="Proteomes" id="UP000184671">
    <property type="component" value="Unassembled WGS sequence"/>
</dbReference>
<comment type="similarity">
    <text evidence="2">Belongs to the Sph1/Sph2 family.</text>
</comment>
<sequence>MKCKIREIAIFDTENNKRGVTFSDGLNIVTGVSQTGKSALIEIVDYCLLASTSTIPRGKIIDFGDMFAIVLEIEDKFVVIGRKSPKSPNWNKIYLKVEVLEEMVNDLQKEYFNSIVPVPRKNLRAEIGRFFNFDVPDISTEIGAARSNRGLASPRNMTPFLFQHQSLIANKHALFYRFDDREKQERIIDEFPIFMGWVNGEYYLIKRELNEKEARIRFLRKEMERINNNREKSKDKIKRFVEDYFQVIGKELPPINCISDLIDIARDLPEFDDKSYILGQYEKRKIILEHEREQLTDRKQKVTAEIELLDIASSNALSYNTDLFQLADRSKVLSSKSCFKCPLCNQEVDSLNKKVEAVKSSRTALFEDLKKLKNYAIDNSKTVERLKKERDALNEKIITLNGEIDLLKRASTNETDSLNLKAKASEIKQLIELSLDITYGDSNIFDSDLEVEELTNEIDRLKKELEQYDYSSLRARFEQNLALDMNRICSKLDFEEELRPPQFYLDSRNFNFSHKLPNNESISLSEMGSGANWLACHLSLFLALHKQFAVRENCSVPSFLFLDQPSQVYFPTDRDFDHGNDKDLQKVTEVYEVILETLNEIKDESGFMPQIIVTDHADRLSLKDGDFESFVRVRWRGGKKLI</sequence>
<dbReference type="PANTHER" id="PTHR32114">
    <property type="entry name" value="ABC TRANSPORTER ABCH.3"/>
    <property type="match status" value="1"/>
</dbReference>
<protein>
    <submittedName>
        <fullName evidence="4">ATPase involved in DNA repair</fullName>
    </submittedName>
</protein>
<feature type="coiled-coil region" evidence="3">
    <location>
        <begin position="278"/>
        <end position="312"/>
    </location>
</feature>
<organism evidence="4 5">
    <name type="scientific">Methanoculleus chikugoensis</name>
    <dbReference type="NCBI Taxonomy" id="118126"/>
    <lineage>
        <taxon>Archaea</taxon>
        <taxon>Methanobacteriati</taxon>
        <taxon>Methanobacteriota</taxon>
        <taxon>Stenosarchaea group</taxon>
        <taxon>Methanomicrobia</taxon>
        <taxon>Methanomicrobiales</taxon>
        <taxon>Methanomicrobiaceae</taxon>
        <taxon>Methanoculleus</taxon>
    </lineage>
</organism>
<feature type="coiled-coil region" evidence="3">
    <location>
        <begin position="444"/>
        <end position="471"/>
    </location>
</feature>
<evidence type="ECO:0000313" key="5">
    <source>
        <dbReference type="Proteomes" id="UP000184671"/>
    </source>
</evidence>
<dbReference type="InterPro" id="IPR022205">
    <property type="entry name" value="DUF3732"/>
</dbReference>
<evidence type="ECO:0000256" key="2">
    <source>
        <dbReference type="ARBA" id="ARBA00049666"/>
    </source>
</evidence>
<reference evidence="4 5" key="1">
    <citation type="submission" date="2016-08" db="EMBL/GenBank/DDBJ databases">
        <authorList>
            <person name="Seilhamer J.J."/>
        </authorList>
    </citation>
    <scope>NUCLEOTIDE SEQUENCE [LARGE SCALE GENOMIC DNA]</scope>
    <source>
        <strain evidence="4">L21-II-0</strain>
    </source>
</reference>